<organism evidence="6 7">
    <name type="scientific">Saliniradius amylolyticus</name>
    <dbReference type="NCBI Taxonomy" id="2183582"/>
    <lineage>
        <taxon>Bacteria</taxon>
        <taxon>Pseudomonadati</taxon>
        <taxon>Pseudomonadota</taxon>
        <taxon>Gammaproteobacteria</taxon>
        <taxon>Alteromonadales</taxon>
        <taxon>Alteromonadaceae</taxon>
        <taxon>Saliniradius</taxon>
    </lineage>
</organism>
<accession>A0A2S2DZL5</accession>
<comment type="similarity">
    <text evidence="5">Belongs to the DarP family.</text>
</comment>
<evidence type="ECO:0000313" key="7">
    <source>
        <dbReference type="Proteomes" id="UP000245728"/>
    </source>
</evidence>
<dbReference type="HAMAP" id="MF_00765">
    <property type="entry name" value="DarP"/>
    <property type="match status" value="1"/>
</dbReference>
<protein>
    <recommendedName>
        <fullName evidence="5">Dual-action ribosomal maturation protein DarP</fullName>
    </recommendedName>
    <alternativeName>
        <fullName evidence="5">Large ribosomal subunit assembly factor DarP</fullName>
    </alternativeName>
</protein>
<keyword evidence="7" id="KW-1185">Reference proteome</keyword>
<evidence type="ECO:0000256" key="3">
    <source>
        <dbReference type="ARBA" id="ARBA00022730"/>
    </source>
</evidence>
<keyword evidence="1 5" id="KW-0963">Cytoplasm</keyword>
<dbReference type="FunFam" id="1.10.60.30:FF:000002">
    <property type="entry name" value="UPF0307 protein YjgA"/>
    <property type="match status" value="1"/>
</dbReference>
<evidence type="ECO:0000313" key="6">
    <source>
        <dbReference type="EMBL" id="AWL10803.1"/>
    </source>
</evidence>
<comment type="subcellular location">
    <subcellularLocation>
        <location evidence="5">Cytoplasm</location>
    </subcellularLocation>
    <text evidence="5">Associates with late stage pre-50S ribosomal subunits.</text>
</comment>
<comment type="function">
    <text evidence="5">Member of a network of 50S ribosomal subunit biogenesis factors which assembles along the 30S-50S interface, preventing incorrect 23S rRNA structures from forming. Promotes peptidyl transferase center (PTC) maturation.</text>
</comment>
<evidence type="ECO:0000256" key="1">
    <source>
        <dbReference type="ARBA" id="ARBA00022490"/>
    </source>
</evidence>
<dbReference type="Proteomes" id="UP000245728">
    <property type="component" value="Chromosome"/>
</dbReference>
<evidence type="ECO:0000256" key="2">
    <source>
        <dbReference type="ARBA" id="ARBA00022517"/>
    </source>
</evidence>
<dbReference type="InterPro" id="IPR023153">
    <property type="entry name" value="DarP_sf"/>
</dbReference>
<evidence type="ECO:0000256" key="4">
    <source>
        <dbReference type="ARBA" id="ARBA00022884"/>
    </source>
</evidence>
<dbReference type="GO" id="GO:0019843">
    <property type="term" value="F:rRNA binding"/>
    <property type="evidence" value="ECO:0007669"/>
    <property type="project" value="UniProtKB-UniRule"/>
</dbReference>
<dbReference type="KEGG" id="salh:HMF8227_00295"/>
<dbReference type="InterPro" id="IPR006839">
    <property type="entry name" value="DarP"/>
</dbReference>
<dbReference type="EMBL" id="CP029347">
    <property type="protein sequence ID" value="AWL10803.1"/>
    <property type="molecule type" value="Genomic_DNA"/>
</dbReference>
<dbReference type="GO" id="GO:0005829">
    <property type="term" value="C:cytosol"/>
    <property type="evidence" value="ECO:0007669"/>
    <property type="project" value="TreeGrafter"/>
</dbReference>
<gene>
    <name evidence="5" type="primary">darP</name>
    <name evidence="6" type="ORF">HMF8227_00295</name>
</gene>
<keyword evidence="2 5" id="KW-0690">Ribosome biogenesis</keyword>
<reference evidence="6 7" key="1">
    <citation type="submission" date="2018-05" db="EMBL/GenBank/DDBJ databases">
        <title>Salinimonas sp. HMF8227 Genome sequencing and assembly.</title>
        <authorList>
            <person name="Kang H."/>
            <person name="Kang J."/>
            <person name="Cha I."/>
            <person name="Kim H."/>
            <person name="Joh K."/>
        </authorList>
    </citation>
    <scope>NUCLEOTIDE SEQUENCE [LARGE SCALE GENOMIC DNA]</scope>
    <source>
        <strain evidence="6 7">HMF8227</strain>
    </source>
</reference>
<keyword evidence="3 5" id="KW-0699">rRNA-binding</keyword>
<dbReference type="CDD" id="cd16331">
    <property type="entry name" value="YjgA-like"/>
    <property type="match status" value="1"/>
</dbReference>
<dbReference type="OrthoDB" id="5293604at2"/>
<dbReference type="RefSeq" id="WP_109338492.1">
    <property type="nucleotide sequence ID" value="NZ_CP029347.1"/>
</dbReference>
<name>A0A2S2DZL5_9ALTE</name>
<proteinExistence type="inferred from homology"/>
<dbReference type="Gene3D" id="1.10.60.30">
    <property type="entry name" value="PSPTO4464-like domains"/>
    <property type="match status" value="2"/>
</dbReference>
<keyword evidence="4 5" id="KW-0694">RNA-binding</keyword>
<dbReference type="PANTHER" id="PTHR38101:SF1">
    <property type="entry name" value="UPF0307 PROTEIN YJGA"/>
    <property type="match status" value="1"/>
</dbReference>
<evidence type="ECO:0000256" key="5">
    <source>
        <dbReference type="HAMAP-Rule" id="MF_00765"/>
    </source>
</evidence>
<dbReference type="GO" id="GO:0043022">
    <property type="term" value="F:ribosome binding"/>
    <property type="evidence" value="ECO:0007669"/>
    <property type="project" value="UniProtKB-UniRule"/>
</dbReference>
<dbReference type="Pfam" id="PF04751">
    <property type="entry name" value="DarP"/>
    <property type="match status" value="1"/>
</dbReference>
<dbReference type="NCBIfam" id="NF003593">
    <property type="entry name" value="PRK05255.1-1"/>
    <property type="match status" value="1"/>
</dbReference>
<dbReference type="SUPFAM" id="SSF158710">
    <property type="entry name" value="PSPTO4464-like"/>
    <property type="match status" value="1"/>
</dbReference>
<dbReference type="AlphaFoldDB" id="A0A2S2DZL5"/>
<dbReference type="PIRSF" id="PIRSF016183">
    <property type="entry name" value="UCP016183"/>
    <property type="match status" value="1"/>
</dbReference>
<dbReference type="PANTHER" id="PTHR38101">
    <property type="entry name" value="UPF0307 PROTEIN YJGA"/>
    <property type="match status" value="1"/>
</dbReference>
<sequence>MTDSDYPIDDQDVEFKSKTQIKREAEALQKLGTRLVELTPANLEKIPMDDELANAIHQARKINRKKDGFRRQLQFIGKLMRSRDPEPIQQALALIENQHNQATAILHKLEKWRDDIISKGDDAINRVLEEYPELDRQRLRQLYRQAHKEQQNNKPPKAAREIFQMLKEQTAL</sequence>
<dbReference type="GO" id="GO:1902626">
    <property type="term" value="P:assembly of large subunit precursor of preribosome"/>
    <property type="evidence" value="ECO:0007669"/>
    <property type="project" value="UniProtKB-UniRule"/>
</dbReference>